<accession>A0A5B8VYY0</accession>
<dbReference type="KEGG" id="mgk:FSB76_07515"/>
<dbReference type="PANTHER" id="PTHR36974:SF1">
    <property type="entry name" value="DOXX FAMILY MEMBRANE PROTEIN"/>
    <property type="match status" value="1"/>
</dbReference>
<dbReference type="PANTHER" id="PTHR36974">
    <property type="entry name" value="MEMBRANE PROTEIN-RELATED"/>
    <property type="match status" value="1"/>
</dbReference>
<dbReference type="OrthoDB" id="327939at2"/>
<dbReference type="EMBL" id="CP042437">
    <property type="protein sequence ID" value="QEC75805.1"/>
    <property type="molecule type" value="Genomic_DNA"/>
</dbReference>
<comment type="subcellular location">
    <subcellularLocation>
        <location evidence="1">Membrane</location>
        <topology evidence="1">Multi-pass membrane protein</topology>
    </subcellularLocation>
</comment>
<protein>
    <submittedName>
        <fullName evidence="7">DoxX family protein</fullName>
    </submittedName>
</protein>
<evidence type="ECO:0000313" key="7">
    <source>
        <dbReference type="EMBL" id="QEC75805.1"/>
    </source>
</evidence>
<dbReference type="Proteomes" id="UP000321362">
    <property type="component" value="Chromosome"/>
</dbReference>
<evidence type="ECO:0000256" key="3">
    <source>
        <dbReference type="ARBA" id="ARBA00022989"/>
    </source>
</evidence>
<gene>
    <name evidence="7" type="ORF">FSB76_07515</name>
</gene>
<evidence type="ECO:0000313" key="8">
    <source>
        <dbReference type="Proteomes" id="UP000321362"/>
    </source>
</evidence>
<name>A0A5B8VYY0_9SPHI</name>
<evidence type="ECO:0000256" key="1">
    <source>
        <dbReference type="ARBA" id="ARBA00004141"/>
    </source>
</evidence>
<keyword evidence="4 5" id="KW-0472">Membrane</keyword>
<feature type="transmembrane region" description="Helical" evidence="5">
    <location>
        <begin position="67"/>
        <end position="88"/>
    </location>
</feature>
<feature type="domain" description="Methylamine utilisation protein MauE" evidence="6">
    <location>
        <begin position="5"/>
        <end position="88"/>
    </location>
</feature>
<evidence type="ECO:0000256" key="2">
    <source>
        <dbReference type="ARBA" id="ARBA00022692"/>
    </source>
</evidence>
<evidence type="ECO:0000256" key="4">
    <source>
        <dbReference type="ARBA" id="ARBA00023136"/>
    </source>
</evidence>
<proteinExistence type="predicted"/>
<organism evidence="7 8">
    <name type="scientific">Mucilaginibacter ginsenosidivorax</name>
    <dbReference type="NCBI Taxonomy" id="862126"/>
    <lineage>
        <taxon>Bacteria</taxon>
        <taxon>Pseudomonadati</taxon>
        <taxon>Bacteroidota</taxon>
        <taxon>Sphingobacteriia</taxon>
        <taxon>Sphingobacteriales</taxon>
        <taxon>Sphingobacteriaceae</taxon>
        <taxon>Mucilaginibacter</taxon>
    </lineage>
</organism>
<sequence length="124" mass="14349">MRFVKKVSLFILVVGYAFAGINHFLNPESYIHIIPRYIPFPVLMNIIAGVAEISFALMLIRPKTRPWAIYGIILMLAAFLPVHIQMLIDAPFKLANITVTPLIAWVRLILQPALMLWVWWHRKN</sequence>
<feature type="transmembrane region" description="Helical" evidence="5">
    <location>
        <begin position="37"/>
        <end position="60"/>
    </location>
</feature>
<dbReference type="RefSeq" id="WP_147052992.1">
    <property type="nucleotide sequence ID" value="NZ_CP042437.1"/>
</dbReference>
<evidence type="ECO:0000256" key="5">
    <source>
        <dbReference type="SAM" id="Phobius"/>
    </source>
</evidence>
<keyword evidence="3 5" id="KW-1133">Transmembrane helix</keyword>
<dbReference type="InterPro" id="IPR009908">
    <property type="entry name" value="Methylamine_util_MauE"/>
</dbReference>
<reference evidence="7 8" key="1">
    <citation type="journal article" date="2013" name="J. Microbiol.">
        <title>Mucilaginibacter ginsenosidivorax sp. nov., with ginsenoside converting activity isolated from sediment.</title>
        <authorList>
            <person name="Kim J.K."/>
            <person name="Choi T.E."/>
            <person name="Liu Q.M."/>
            <person name="Park H.Y."/>
            <person name="Yi T.H."/>
            <person name="Yoon M.H."/>
            <person name="Kim S.C."/>
            <person name="Im W.T."/>
        </authorList>
    </citation>
    <scope>NUCLEOTIDE SEQUENCE [LARGE SCALE GENOMIC DNA]</scope>
    <source>
        <strain evidence="7 8">KHI28</strain>
    </source>
</reference>
<feature type="transmembrane region" description="Helical" evidence="5">
    <location>
        <begin position="7"/>
        <end position="25"/>
    </location>
</feature>
<dbReference type="Pfam" id="PF07291">
    <property type="entry name" value="MauE"/>
    <property type="match status" value="1"/>
</dbReference>
<evidence type="ECO:0000259" key="6">
    <source>
        <dbReference type="Pfam" id="PF07291"/>
    </source>
</evidence>
<dbReference type="GO" id="GO:0016020">
    <property type="term" value="C:membrane"/>
    <property type="evidence" value="ECO:0007669"/>
    <property type="project" value="UniProtKB-SubCell"/>
</dbReference>
<dbReference type="GO" id="GO:0030416">
    <property type="term" value="P:methylamine metabolic process"/>
    <property type="evidence" value="ECO:0007669"/>
    <property type="project" value="InterPro"/>
</dbReference>
<feature type="transmembrane region" description="Helical" evidence="5">
    <location>
        <begin position="94"/>
        <end position="120"/>
    </location>
</feature>
<keyword evidence="8" id="KW-1185">Reference proteome</keyword>
<dbReference type="AlphaFoldDB" id="A0A5B8VYY0"/>
<keyword evidence="2 5" id="KW-0812">Transmembrane</keyword>